<keyword evidence="3" id="KW-1185">Reference proteome</keyword>
<comment type="caution">
    <text evidence="2">The sequence shown here is derived from an EMBL/GenBank/DDBJ whole genome shotgun (WGS) entry which is preliminary data.</text>
</comment>
<dbReference type="PRINTS" id="PR00081">
    <property type="entry name" value="GDHRDH"/>
</dbReference>
<reference evidence="2 3" key="1">
    <citation type="submission" date="2018-12" db="EMBL/GenBank/DDBJ databases">
        <title>Draft genome sequence of Xylaria grammica IHI A82.</title>
        <authorList>
            <person name="Buettner E."/>
            <person name="Kellner H."/>
        </authorList>
    </citation>
    <scope>NUCLEOTIDE SEQUENCE [LARGE SCALE GENOMIC DNA]</scope>
    <source>
        <strain evidence="2 3">IHI A82</strain>
    </source>
</reference>
<protein>
    <submittedName>
        <fullName evidence="2">Uncharacterized protein</fullName>
    </submittedName>
</protein>
<evidence type="ECO:0000313" key="3">
    <source>
        <dbReference type="Proteomes" id="UP000286045"/>
    </source>
</evidence>
<name>A0A439DHS8_9PEZI</name>
<evidence type="ECO:0000313" key="2">
    <source>
        <dbReference type="EMBL" id="RWA13959.1"/>
    </source>
</evidence>
<sequence length="320" mass="34598">MNWYYSQFFVTLPYPKKSFSGQVVIVTGSNVGLGFEAARHFARLNAAKVILAVRNVEAGEAAKKLIETSTKRPGCCEVWHIDLASFASVKAFGTRAAALPRLDIVVENAAVANPTDFTIAEGHERHITVNVISTTLLALLLLPKLEETSRAFPGSSPRLTCVTSELHACTQFAERNAADIFAALDDVKATNMAERYPTSKLLEVLVMRELASRITETGVIVNMVNPGLCHSQLARDYGWGFWLFKLIFARSTEKGSRALLAGASASSHSHGAYMSDGLVAESGLSDFVRSDEGSSTQRRVWSQLASLLDNVSPGCLAAVS</sequence>
<dbReference type="STRING" id="363999.A0A439DHS8"/>
<dbReference type="InterPro" id="IPR036291">
    <property type="entry name" value="NAD(P)-bd_dom_sf"/>
</dbReference>
<proteinExistence type="predicted"/>
<keyword evidence="1" id="KW-0560">Oxidoreductase</keyword>
<organism evidence="2 3">
    <name type="scientific">Xylaria grammica</name>
    <dbReference type="NCBI Taxonomy" id="363999"/>
    <lineage>
        <taxon>Eukaryota</taxon>
        <taxon>Fungi</taxon>
        <taxon>Dikarya</taxon>
        <taxon>Ascomycota</taxon>
        <taxon>Pezizomycotina</taxon>
        <taxon>Sordariomycetes</taxon>
        <taxon>Xylariomycetidae</taxon>
        <taxon>Xylariales</taxon>
        <taxon>Xylariaceae</taxon>
        <taxon>Xylaria</taxon>
    </lineage>
</organism>
<dbReference type="SUPFAM" id="SSF51735">
    <property type="entry name" value="NAD(P)-binding Rossmann-fold domains"/>
    <property type="match status" value="1"/>
</dbReference>
<gene>
    <name evidence="2" type="ORF">EKO27_g1132</name>
</gene>
<evidence type="ECO:0000256" key="1">
    <source>
        <dbReference type="ARBA" id="ARBA00023002"/>
    </source>
</evidence>
<dbReference type="Proteomes" id="UP000286045">
    <property type="component" value="Unassembled WGS sequence"/>
</dbReference>
<dbReference type="GO" id="GO:0016491">
    <property type="term" value="F:oxidoreductase activity"/>
    <property type="evidence" value="ECO:0007669"/>
    <property type="project" value="UniProtKB-KW"/>
</dbReference>
<dbReference type="Pfam" id="PF00106">
    <property type="entry name" value="adh_short"/>
    <property type="match status" value="1"/>
</dbReference>
<dbReference type="PANTHER" id="PTHR43157">
    <property type="entry name" value="PHOSPHATIDYLINOSITOL-GLYCAN BIOSYNTHESIS CLASS F PROTEIN-RELATED"/>
    <property type="match status" value="1"/>
</dbReference>
<dbReference type="AlphaFoldDB" id="A0A439DHS8"/>
<dbReference type="PANTHER" id="PTHR43157:SF67">
    <property type="entry name" value="DEHYDROGENASE_REDUCTASE FAMILY PROTEIN, PUTATIVE (AFU_ORTHOLOGUE AFUA_3G02580)-RELATED"/>
    <property type="match status" value="1"/>
</dbReference>
<accession>A0A439DHS8</accession>
<dbReference type="EMBL" id="RYZI01000016">
    <property type="protein sequence ID" value="RWA13959.1"/>
    <property type="molecule type" value="Genomic_DNA"/>
</dbReference>
<dbReference type="InterPro" id="IPR002347">
    <property type="entry name" value="SDR_fam"/>
</dbReference>
<dbReference type="Gene3D" id="3.40.50.720">
    <property type="entry name" value="NAD(P)-binding Rossmann-like Domain"/>
    <property type="match status" value="1"/>
</dbReference>